<sequence length="1174" mass="128876">MSTPERQELVRNAVSFLSDFSTQQAPLAQRIQFLEAKGLTGPEIEDALKQASNATSASQSVQRPLASYQAPYSQAYGPSPYPGMPPPLQWDWRDYFITAVISGTVAYGAASLFKKFLLPHLRPPTATAYEQDRDALTAQFDAAEALLKEIQAETAAVRAAVEEQKERVDKTTADVESVVAEMREGEVKARDEMREIREEVANIREMLPKMIEKNKETQKQSLAELQQELKSLKALLLSRNSGPLSSSPSTPAPSLAGRPSIPAWQLAGSAPATPSAPDPIPTRPGAFTPPFCATSASPIAGSLATQRSGSPAPSPQRSGSPGPQRTGSPGPRSGSPNPSSLPKSGSLPEAGLRKTTLEERLRASFTVGEASGGSTPNMSSRASPVPVPVAQHPLSPTSTPLPESPTLSPAIVASSPPNSPPIASPPRTPVVPSFAVAVEEISKEVPELPVDLAPGAESSSDDTNASLPSSTVTEAPVDSITTESSPEESTNTTGDPLEKDNTTEGSAAGGEVNDQSTSNAEVESATPPATGDPHPAEPPISPHTEHSPVAQDSILVESGPAIEAANGDNDLESMQQRLKLVEQRFTDVSISFKRLQAERLVADSIFRELTPLEDTKDVDALRDYLSNMNMKTELTQDELQRLSGKLTRQEERIEELRDTHRLESSSQSAQIEKLRKQLDEAEALLAASQSSTSHSEEEMTKRNAEIDRLHGEMTKVKESAKEEEEKRVKAISLLKTVRQKLVKAEKDRDDASRELTEMKEKEKQEREKEKAERSRLQIEIDAANTEREKAIVGLRAQFDKELAVVKDRAEKELFALRGQLELEIATLKSSHSSELSSKNSHISTLENSVNNLSKENKTYFEQLQIRQAELESSQYHSESLQSQTTELQFQLREAQDRVAVLTDEISDLRREQDMRSQGPAASTEGLPQLLLETEAKYEAKLAELRRDLAVVEKGRTESEADWSRKLLDKARETDELKRVLQSSAKTREEGEGAVNALKAEISRLKAEGQTYQRRNTEMQAQLEQMKDAESSAARRVSDVKTQVDTVSKQLEESKGREMQLRSHNKTLRDELRKVQSSAALLERQRNPGVGYWMARHENTDSRTSISSDPPSRGASPGPSSPAPSKGDEEINLEYLRNVILQFLEHKEMRPNLVRVLSIILRFTPQETRRLIAKV</sequence>
<gene>
    <name evidence="1" type="ORF">BV22DRAFT_1101415</name>
</gene>
<keyword evidence="2" id="KW-1185">Reference proteome</keyword>
<protein>
    <submittedName>
        <fullName evidence="1">Uncharacterized protein</fullName>
    </submittedName>
</protein>
<accession>A0ACB8BZC4</accession>
<proteinExistence type="predicted"/>
<evidence type="ECO:0000313" key="1">
    <source>
        <dbReference type="EMBL" id="KAH7931049.1"/>
    </source>
</evidence>
<organism evidence="1 2">
    <name type="scientific">Leucogyrophana mollusca</name>
    <dbReference type="NCBI Taxonomy" id="85980"/>
    <lineage>
        <taxon>Eukaryota</taxon>
        <taxon>Fungi</taxon>
        <taxon>Dikarya</taxon>
        <taxon>Basidiomycota</taxon>
        <taxon>Agaricomycotina</taxon>
        <taxon>Agaricomycetes</taxon>
        <taxon>Agaricomycetidae</taxon>
        <taxon>Boletales</taxon>
        <taxon>Boletales incertae sedis</taxon>
        <taxon>Leucogyrophana</taxon>
    </lineage>
</organism>
<dbReference type="EMBL" id="MU266328">
    <property type="protein sequence ID" value="KAH7931049.1"/>
    <property type="molecule type" value="Genomic_DNA"/>
</dbReference>
<comment type="caution">
    <text evidence="1">The sequence shown here is derived from an EMBL/GenBank/DDBJ whole genome shotgun (WGS) entry which is preliminary data.</text>
</comment>
<name>A0ACB8BZC4_9AGAM</name>
<evidence type="ECO:0000313" key="2">
    <source>
        <dbReference type="Proteomes" id="UP000790709"/>
    </source>
</evidence>
<reference evidence="1" key="1">
    <citation type="journal article" date="2021" name="New Phytol.">
        <title>Evolutionary innovations through gain and loss of genes in the ectomycorrhizal Boletales.</title>
        <authorList>
            <person name="Wu G."/>
            <person name="Miyauchi S."/>
            <person name="Morin E."/>
            <person name="Kuo A."/>
            <person name="Drula E."/>
            <person name="Varga T."/>
            <person name="Kohler A."/>
            <person name="Feng B."/>
            <person name="Cao Y."/>
            <person name="Lipzen A."/>
            <person name="Daum C."/>
            <person name="Hundley H."/>
            <person name="Pangilinan J."/>
            <person name="Johnson J."/>
            <person name="Barry K."/>
            <person name="LaButti K."/>
            <person name="Ng V."/>
            <person name="Ahrendt S."/>
            <person name="Min B."/>
            <person name="Choi I.G."/>
            <person name="Park H."/>
            <person name="Plett J.M."/>
            <person name="Magnuson J."/>
            <person name="Spatafora J.W."/>
            <person name="Nagy L.G."/>
            <person name="Henrissat B."/>
            <person name="Grigoriev I.V."/>
            <person name="Yang Z.L."/>
            <person name="Xu J."/>
            <person name="Martin F.M."/>
        </authorList>
    </citation>
    <scope>NUCLEOTIDE SEQUENCE</scope>
    <source>
        <strain evidence="1">KUC20120723A-06</strain>
    </source>
</reference>
<dbReference type="Proteomes" id="UP000790709">
    <property type="component" value="Unassembled WGS sequence"/>
</dbReference>